<evidence type="ECO:0000256" key="1">
    <source>
        <dbReference type="SAM" id="MobiDB-lite"/>
    </source>
</evidence>
<dbReference type="EMBL" id="HACG01050698">
    <property type="protein sequence ID" value="CEK97563.1"/>
    <property type="molecule type" value="Transcribed_RNA"/>
</dbReference>
<dbReference type="Pfam" id="PF01390">
    <property type="entry name" value="SEA"/>
    <property type="match status" value="1"/>
</dbReference>
<proteinExistence type="predicted"/>
<feature type="domain" description="SEA" evidence="2">
    <location>
        <begin position="65"/>
        <end position="174"/>
    </location>
</feature>
<dbReference type="InterPro" id="IPR000082">
    <property type="entry name" value="SEA_dom"/>
</dbReference>
<name>A0A0B7BX78_9EUPU</name>
<accession>A0A0B7BX78</accession>
<dbReference type="AlphaFoldDB" id="A0A0B7BX78"/>
<feature type="compositionally biased region" description="Low complexity" evidence="1">
    <location>
        <begin position="1"/>
        <end position="24"/>
    </location>
</feature>
<feature type="non-terminal residue" evidence="3">
    <location>
        <position position="1"/>
    </location>
</feature>
<dbReference type="PROSITE" id="PS50024">
    <property type="entry name" value="SEA"/>
    <property type="match status" value="1"/>
</dbReference>
<feature type="non-terminal residue" evidence="3">
    <location>
        <position position="174"/>
    </location>
</feature>
<evidence type="ECO:0000259" key="2">
    <source>
        <dbReference type="PROSITE" id="PS50024"/>
    </source>
</evidence>
<dbReference type="SUPFAM" id="SSF82671">
    <property type="entry name" value="SEA domain"/>
    <property type="match status" value="1"/>
</dbReference>
<sequence>SLPTGTSPNDDSSPSLTTDTSPNNDSSATLPASAFNNSSSTTLPVKTTGQLTYTTTAKLRPTEIPVINIKLDLQLRFNDTFKLDLGVPKSDYYITTEKHYNELLSNVYKNLTGFTEIIIHNFREGSIVVNFTVRVSTQFSESRFSDELKNVQELLLNLPQVNETSVANAFNQSL</sequence>
<dbReference type="InterPro" id="IPR036364">
    <property type="entry name" value="SEA_dom_sf"/>
</dbReference>
<evidence type="ECO:0000313" key="3">
    <source>
        <dbReference type="EMBL" id="CEK97563.1"/>
    </source>
</evidence>
<gene>
    <name evidence="3" type="primary">ORF216200</name>
</gene>
<reference evidence="3" key="1">
    <citation type="submission" date="2014-12" db="EMBL/GenBank/DDBJ databases">
        <title>Insight into the proteome of Arion vulgaris.</title>
        <authorList>
            <person name="Aradska J."/>
            <person name="Bulat T."/>
            <person name="Smidak R."/>
            <person name="Sarate P."/>
            <person name="Gangsoo J."/>
            <person name="Sialana F."/>
            <person name="Bilban M."/>
            <person name="Lubec G."/>
        </authorList>
    </citation>
    <scope>NUCLEOTIDE SEQUENCE</scope>
    <source>
        <tissue evidence="3">Skin</tissue>
    </source>
</reference>
<feature type="region of interest" description="Disordered" evidence="1">
    <location>
        <begin position="1"/>
        <end position="41"/>
    </location>
</feature>
<organism evidence="3">
    <name type="scientific">Arion vulgaris</name>
    <dbReference type="NCBI Taxonomy" id="1028688"/>
    <lineage>
        <taxon>Eukaryota</taxon>
        <taxon>Metazoa</taxon>
        <taxon>Spiralia</taxon>
        <taxon>Lophotrochozoa</taxon>
        <taxon>Mollusca</taxon>
        <taxon>Gastropoda</taxon>
        <taxon>Heterobranchia</taxon>
        <taxon>Euthyneura</taxon>
        <taxon>Panpulmonata</taxon>
        <taxon>Eupulmonata</taxon>
        <taxon>Stylommatophora</taxon>
        <taxon>Helicina</taxon>
        <taxon>Arionoidea</taxon>
        <taxon>Arionidae</taxon>
        <taxon>Arion</taxon>
    </lineage>
</organism>
<feature type="compositionally biased region" description="Polar residues" evidence="1">
    <location>
        <begin position="25"/>
        <end position="41"/>
    </location>
</feature>
<protein>
    <recommendedName>
        <fullName evidence="2">SEA domain-containing protein</fullName>
    </recommendedName>
</protein>